<keyword evidence="2" id="KW-1185">Reference proteome</keyword>
<organism evidence="1 2">
    <name type="scientific">Nocardia jinanensis</name>
    <dbReference type="NCBI Taxonomy" id="382504"/>
    <lineage>
        <taxon>Bacteria</taxon>
        <taxon>Bacillati</taxon>
        <taxon>Actinomycetota</taxon>
        <taxon>Actinomycetes</taxon>
        <taxon>Mycobacteriales</taxon>
        <taxon>Nocardiaceae</taxon>
        <taxon>Nocardia</taxon>
    </lineage>
</organism>
<gene>
    <name evidence="1" type="ORF">GCM10011588_70740</name>
</gene>
<comment type="caution">
    <text evidence="1">The sequence shown here is derived from an EMBL/GenBank/DDBJ whole genome shotgun (WGS) entry which is preliminary data.</text>
</comment>
<evidence type="ECO:0000313" key="2">
    <source>
        <dbReference type="Proteomes" id="UP000638263"/>
    </source>
</evidence>
<reference evidence="1" key="1">
    <citation type="journal article" date="2014" name="Int. J. Syst. Evol. Microbiol.">
        <title>Complete genome sequence of Corynebacterium casei LMG S-19264T (=DSM 44701T), isolated from a smear-ripened cheese.</title>
        <authorList>
            <consortium name="US DOE Joint Genome Institute (JGI-PGF)"/>
            <person name="Walter F."/>
            <person name="Albersmeier A."/>
            <person name="Kalinowski J."/>
            <person name="Ruckert C."/>
        </authorList>
    </citation>
    <scope>NUCLEOTIDE SEQUENCE</scope>
    <source>
        <strain evidence="1">CGMCC 4.3508</strain>
    </source>
</reference>
<dbReference type="EMBL" id="BMMH01000041">
    <property type="protein sequence ID" value="GGL45843.1"/>
    <property type="molecule type" value="Genomic_DNA"/>
</dbReference>
<sequence length="122" mass="13787">MARGGQWRISEDVRAAVDALVALLRPKGVIDHNFRPVSLRVQERVAANGFVRRHTGHYSEEEVALPTDEDLSAGTDFFRSTHPRLPTRPRTATEWAGQLQTIYQEKFATGGMGMLYDHPELR</sequence>
<protein>
    <submittedName>
        <fullName evidence="1">Uncharacterized protein</fullName>
    </submittedName>
</protein>
<accession>A0A917RYB4</accession>
<name>A0A917RYB4_9NOCA</name>
<evidence type="ECO:0000313" key="1">
    <source>
        <dbReference type="EMBL" id="GGL45843.1"/>
    </source>
</evidence>
<dbReference type="AlphaFoldDB" id="A0A917RYB4"/>
<reference evidence="1" key="2">
    <citation type="submission" date="2020-09" db="EMBL/GenBank/DDBJ databases">
        <authorList>
            <person name="Sun Q."/>
            <person name="Zhou Y."/>
        </authorList>
    </citation>
    <scope>NUCLEOTIDE SEQUENCE</scope>
    <source>
        <strain evidence="1">CGMCC 4.3508</strain>
    </source>
</reference>
<dbReference type="Proteomes" id="UP000638263">
    <property type="component" value="Unassembled WGS sequence"/>
</dbReference>
<proteinExistence type="predicted"/>